<evidence type="ECO:0000256" key="18">
    <source>
        <dbReference type="RuleBase" id="RU003938"/>
    </source>
</evidence>
<keyword evidence="8" id="KW-1003">Cell membrane</keyword>
<evidence type="ECO:0000256" key="11">
    <source>
        <dbReference type="ARBA" id="ARBA00022692"/>
    </source>
</evidence>
<feature type="transmembrane region" description="Helical" evidence="19">
    <location>
        <begin position="141"/>
        <end position="163"/>
    </location>
</feature>
<evidence type="ECO:0000256" key="9">
    <source>
        <dbReference type="ARBA" id="ARBA00022516"/>
    </source>
</evidence>
<proteinExistence type="inferred from homology"/>
<accession>A0A933KX26</accession>
<evidence type="ECO:0000256" key="6">
    <source>
        <dbReference type="ARBA" id="ARBA00012487"/>
    </source>
</evidence>
<dbReference type="Proteomes" id="UP000782610">
    <property type="component" value="Unassembled WGS sequence"/>
</dbReference>
<dbReference type="PROSITE" id="PS01315">
    <property type="entry name" value="CDS"/>
    <property type="match status" value="1"/>
</dbReference>
<protein>
    <recommendedName>
        <fullName evidence="7 18">Phosphatidate cytidylyltransferase</fullName>
        <ecNumber evidence="6 18">2.7.7.41</ecNumber>
    </recommendedName>
</protein>
<keyword evidence="16" id="KW-0594">Phospholipid biosynthesis</keyword>
<gene>
    <name evidence="20" type="ORF">HY834_00510</name>
</gene>
<keyword evidence="12 18" id="KW-0548">Nucleotidyltransferase</keyword>
<name>A0A933KX26_9HYPH</name>
<dbReference type="InterPro" id="IPR000374">
    <property type="entry name" value="PC_trans"/>
</dbReference>
<dbReference type="Pfam" id="PF01148">
    <property type="entry name" value="CTP_transf_1"/>
    <property type="match status" value="1"/>
</dbReference>
<feature type="transmembrane region" description="Helical" evidence="19">
    <location>
        <begin position="94"/>
        <end position="110"/>
    </location>
</feature>
<keyword evidence="17" id="KW-1208">Phospholipid metabolism</keyword>
<evidence type="ECO:0000313" key="21">
    <source>
        <dbReference type="Proteomes" id="UP000782610"/>
    </source>
</evidence>
<keyword evidence="10 18" id="KW-0808">Transferase</keyword>
<evidence type="ECO:0000256" key="15">
    <source>
        <dbReference type="ARBA" id="ARBA00023136"/>
    </source>
</evidence>
<feature type="transmembrane region" description="Helical" evidence="19">
    <location>
        <begin position="117"/>
        <end position="135"/>
    </location>
</feature>
<feature type="transmembrane region" description="Helical" evidence="19">
    <location>
        <begin position="70"/>
        <end position="88"/>
    </location>
</feature>
<dbReference type="EC" id="2.7.7.41" evidence="6 18"/>
<keyword evidence="13 19" id="KW-1133">Transmembrane helix</keyword>
<keyword evidence="15 19" id="KW-0472">Membrane</keyword>
<organism evidence="20 21">
    <name type="scientific">Devosia nanyangense</name>
    <dbReference type="NCBI Taxonomy" id="1228055"/>
    <lineage>
        <taxon>Bacteria</taxon>
        <taxon>Pseudomonadati</taxon>
        <taxon>Pseudomonadota</taxon>
        <taxon>Alphaproteobacteria</taxon>
        <taxon>Hyphomicrobiales</taxon>
        <taxon>Devosiaceae</taxon>
        <taxon>Devosia</taxon>
    </lineage>
</organism>
<dbReference type="PANTHER" id="PTHR46382:SF1">
    <property type="entry name" value="PHOSPHATIDATE CYTIDYLYLTRANSFERASE"/>
    <property type="match status" value="1"/>
</dbReference>
<dbReference type="AlphaFoldDB" id="A0A933KX26"/>
<feature type="transmembrane region" description="Helical" evidence="19">
    <location>
        <begin position="260"/>
        <end position="283"/>
    </location>
</feature>
<comment type="pathway">
    <text evidence="3 18">Phospholipid metabolism; CDP-diacylglycerol biosynthesis; CDP-diacylglycerol from sn-glycerol 3-phosphate: step 3/3.</text>
</comment>
<dbReference type="GO" id="GO:0005886">
    <property type="term" value="C:plasma membrane"/>
    <property type="evidence" value="ECO:0007669"/>
    <property type="project" value="UniProtKB-SubCell"/>
</dbReference>
<dbReference type="GO" id="GO:0016024">
    <property type="term" value="P:CDP-diacylglycerol biosynthetic process"/>
    <property type="evidence" value="ECO:0007669"/>
    <property type="project" value="TreeGrafter"/>
</dbReference>
<evidence type="ECO:0000256" key="16">
    <source>
        <dbReference type="ARBA" id="ARBA00023209"/>
    </source>
</evidence>
<evidence type="ECO:0000256" key="19">
    <source>
        <dbReference type="SAM" id="Phobius"/>
    </source>
</evidence>
<evidence type="ECO:0000256" key="12">
    <source>
        <dbReference type="ARBA" id="ARBA00022695"/>
    </source>
</evidence>
<evidence type="ECO:0000256" key="3">
    <source>
        <dbReference type="ARBA" id="ARBA00005119"/>
    </source>
</evidence>
<keyword evidence="9" id="KW-0444">Lipid biosynthesis</keyword>
<comment type="subcellular location">
    <subcellularLocation>
        <location evidence="2">Cell membrane</location>
        <topology evidence="2">Multi-pass membrane protein</topology>
    </subcellularLocation>
</comment>
<evidence type="ECO:0000256" key="10">
    <source>
        <dbReference type="ARBA" id="ARBA00022679"/>
    </source>
</evidence>
<feature type="transmembrane region" description="Helical" evidence="19">
    <location>
        <begin position="184"/>
        <end position="202"/>
    </location>
</feature>
<evidence type="ECO:0000256" key="17">
    <source>
        <dbReference type="ARBA" id="ARBA00023264"/>
    </source>
</evidence>
<evidence type="ECO:0000256" key="14">
    <source>
        <dbReference type="ARBA" id="ARBA00023098"/>
    </source>
</evidence>
<evidence type="ECO:0000256" key="7">
    <source>
        <dbReference type="ARBA" id="ARBA00019373"/>
    </source>
</evidence>
<evidence type="ECO:0000256" key="5">
    <source>
        <dbReference type="ARBA" id="ARBA00010185"/>
    </source>
</evidence>
<sequence length="285" mass="29686">MTSPGSSGSTPPRHIPSWTDLGPRVLSAAVLIAIIATGLYFGGYVFAGLAAIVFGITYREWEQMVTLQPLAPFGMVLIALLALAAIVFPFYGPIGTLAVMVVAAIVSVFGGRAAAPWRAFGLLFFGALLIAVLAMRGTDPAGITAGWYLGIVIALNDTGAYFVGRVIGGEKLAPMISPAKTRSGAIGGWVIGMAAGTIYWVLFVHSPWWIGLLFSAVLGLVGQAGDLTESAIKRVFRVKDSGDIIPGHGGFMDRLDSVSFGVLFLFAVGALHGGIGNVAGGFLNW</sequence>
<dbReference type="PANTHER" id="PTHR46382">
    <property type="entry name" value="PHOSPHATIDATE CYTIDYLYLTRANSFERASE"/>
    <property type="match status" value="1"/>
</dbReference>
<evidence type="ECO:0000256" key="4">
    <source>
        <dbReference type="ARBA" id="ARBA00005189"/>
    </source>
</evidence>
<comment type="pathway">
    <text evidence="4">Lipid metabolism.</text>
</comment>
<evidence type="ECO:0000256" key="1">
    <source>
        <dbReference type="ARBA" id="ARBA00001698"/>
    </source>
</evidence>
<comment type="similarity">
    <text evidence="5 18">Belongs to the CDS family.</text>
</comment>
<dbReference type="EMBL" id="JACRAF010000002">
    <property type="protein sequence ID" value="MBI4920204.1"/>
    <property type="molecule type" value="Genomic_DNA"/>
</dbReference>
<comment type="caution">
    <text evidence="20">The sequence shown here is derived from an EMBL/GenBank/DDBJ whole genome shotgun (WGS) entry which is preliminary data.</text>
</comment>
<evidence type="ECO:0000256" key="13">
    <source>
        <dbReference type="ARBA" id="ARBA00022989"/>
    </source>
</evidence>
<keyword evidence="11 18" id="KW-0812">Transmembrane</keyword>
<evidence type="ECO:0000256" key="2">
    <source>
        <dbReference type="ARBA" id="ARBA00004651"/>
    </source>
</evidence>
<reference evidence="20" key="1">
    <citation type="submission" date="2020-07" db="EMBL/GenBank/DDBJ databases">
        <title>Huge and variable diversity of episymbiotic CPR bacteria and DPANN archaea in groundwater ecosystems.</title>
        <authorList>
            <person name="He C.Y."/>
            <person name="Keren R."/>
            <person name="Whittaker M."/>
            <person name="Farag I.F."/>
            <person name="Doudna J."/>
            <person name="Cate J.H.D."/>
            <person name="Banfield J.F."/>
        </authorList>
    </citation>
    <scope>NUCLEOTIDE SEQUENCE</scope>
    <source>
        <strain evidence="20">NC_groundwater_1586_Pr3_B-0.1um_66_15</strain>
    </source>
</reference>
<feature type="transmembrane region" description="Helical" evidence="19">
    <location>
        <begin position="25"/>
        <end position="58"/>
    </location>
</feature>
<comment type="catalytic activity">
    <reaction evidence="1 18">
        <text>a 1,2-diacyl-sn-glycero-3-phosphate + CTP + H(+) = a CDP-1,2-diacyl-sn-glycerol + diphosphate</text>
        <dbReference type="Rhea" id="RHEA:16229"/>
        <dbReference type="ChEBI" id="CHEBI:15378"/>
        <dbReference type="ChEBI" id="CHEBI:33019"/>
        <dbReference type="ChEBI" id="CHEBI:37563"/>
        <dbReference type="ChEBI" id="CHEBI:58332"/>
        <dbReference type="ChEBI" id="CHEBI:58608"/>
        <dbReference type="EC" id="2.7.7.41"/>
    </reaction>
</comment>
<evidence type="ECO:0000313" key="20">
    <source>
        <dbReference type="EMBL" id="MBI4920204.1"/>
    </source>
</evidence>
<evidence type="ECO:0000256" key="8">
    <source>
        <dbReference type="ARBA" id="ARBA00022475"/>
    </source>
</evidence>
<dbReference type="GO" id="GO:0004605">
    <property type="term" value="F:phosphatidate cytidylyltransferase activity"/>
    <property type="evidence" value="ECO:0007669"/>
    <property type="project" value="UniProtKB-EC"/>
</dbReference>
<keyword evidence="14" id="KW-0443">Lipid metabolism</keyword>